<proteinExistence type="predicted"/>
<evidence type="ECO:0000256" key="1">
    <source>
        <dbReference type="SAM" id="MobiDB-lite"/>
    </source>
</evidence>
<reference evidence="2" key="1">
    <citation type="submission" date="2023-03" db="EMBL/GenBank/DDBJ databases">
        <title>Massive genome expansion in bonnet fungi (Mycena s.s.) driven by repeated elements and novel gene families across ecological guilds.</title>
        <authorList>
            <consortium name="Lawrence Berkeley National Laboratory"/>
            <person name="Harder C.B."/>
            <person name="Miyauchi S."/>
            <person name="Viragh M."/>
            <person name="Kuo A."/>
            <person name="Thoen E."/>
            <person name="Andreopoulos B."/>
            <person name="Lu D."/>
            <person name="Skrede I."/>
            <person name="Drula E."/>
            <person name="Henrissat B."/>
            <person name="Morin E."/>
            <person name="Kohler A."/>
            <person name="Barry K."/>
            <person name="LaButti K."/>
            <person name="Morin E."/>
            <person name="Salamov A."/>
            <person name="Lipzen A."/>
            <person name="Mereny Z."/>
            <person name="Hegedus B."/>
            <person name="Baldrian P."/>
            <person name="Stursova M."/>
            <person name="Weitz H."/>
            <person name="Taylor A."/>
            <person name="Grigoriev I.V."/>
            <person name="Nagy L.G."/>
            <person name="Martin F."/>
            <person name="Kauserud H."/>
        </authorList>
    </citation>
    <scope>NUCLEOTIDE SEQUENCE</scope>
    <source>
        <strain evidence="2">9284</strain>
    </source>
</reference>
<dbReference type="AlphaFoldDB" id="A0AAD7G2C2"/>
<feature type="region of interest" description="Disordered" evidence="1">
    <location>
        <begin position="1"/>
        <end position="64"/>
    </location>
</feature>
<sequence length="170" mass="18565">MPITKDKSPNADTSHHLRDPDQSVVVTASAEVPDNSEDEMPALGDAVSDSEDEEDIPSLESGLPRGGEVLALDVHPQQGEKAALSFWTVDSLLPNGPRFPAVISYDRTCRRPSILSKNKSLTPLHQAGHVKTCKTVSDAVYLGEYADGEAVERWSWPRQSDAHRVPRAKL</sequence>
<accession>A0AAD7G2C2</accession>
<comment type="caution">
    <text evidence="2">The sequence shown here is derived from an EMBL/GenBank/DDBJ whole genome shotgun (WGS) entry which is preliminary data.</text>
</comment>
<evidence type="ECO:0000313" key="2">
    <source>
        <dbReference type="EMBL" id="KAJ7650264.1"/>
    </source>
</evidence>
<dbReference type="EMBL" id="JARKIF010000001">
    <property type="protein sequence ID" value="KAJ7650264.1"/>
    <property type="molecule type" value="Genomic_DNA"/>
</dbReference>
<keyword evidence="3" id="KW-1185">Reference proteome</keyword>
<name>A0AAD7G2C2_9AGAR</name>
<organism evidence="2 3">
    <name type="scientific">Roridomyces roridus</name>
    <dbReference type="NCBI Taxonomy" id="1738132"/>
    <lineage>
        <taxon>Eukaryota</taxon>
        <taxon>Fungi</taxon>
        <taxon>Dikarya</taxon>
        <taxon>Basidiomycota</taxon>
        <taxon>Agaricomycotina</taxon>
        <taxon>Agaricomycetes</taxon>
        <taxon>Agaricomycetidae</taxon>
        <taxon>Agaricales</taxon>
        <taxon>Marasmiineae</taxon>
        <taxon>Mycenaceae</taxon>
        <taxon>Roridomyces</taxon>
    </lineage>
</organism>
<gene>
    <name evidence="2" type="ORF">FB45DRAFT_1017656</name>
</gene>
<evidence type="ECO:0000313" key="3">
    <source>
        <dbReference type="Proteomes" id="UP001221142"/>
    </source>
</evidence>
<feature type="compositionally biased region" description="Acidic residues" evidence="1">
    <location>
        <begin position="48"/>
        <end position="57"/>
    </location>
</feature>
<protein>
    <submittedName>
        <fullName evidence="2">Uncharacterized protein</fullName>
    </submittedName>
</protein>
<dbReference type="Proteomes" id="UP001221142">
    <property type="component" value="Unassembled WGS sequence"/>
</dbReference>
<feature type="compositionally biased region" description="Basic and acidic residues" evidence="1">
    <location>
        <begin position="1"/>
        <end position="21"/>
    </location>
</feature>